<dbReference type="Pfam" id="PF03663">
    <property type="entry name" value="Glyco_hydro_76"/>
    <property type="match status" value="1"/>
</dbReference>
<accession>A0A0D2JHR7</accession>
<feature type="chain" id="PRO_5002261656" description="Glycosyl hydrolase" evidence="2">
    <location>
        <begin position="20"/>
        <end position="563"/>
    </location>
</feature>
<proteinExistence type="predicted"/>
<dbReference type="GeneID" id="27717345"/>
<dbReference type="InterPro" id="IPR005198">
    <property type="entry name" value="Glyco_hydro_76"/>
</dbReference>
<dbReference type="InterPro" id="IPR053169">
    <property type="entry name" value="MUG_Protein"/>
</dbReference>
<sequence length="563" mass="62938">MRVIVLLSLLLENAWLAYGGTIERAGYGEYFGYSAGPSSQNELTPETRGGDDTTLWKYNVPGVLRDMLNALDVMQDSYFDIFTGTWPEAIDWTSAVMGTHVSATLASIVSSLDASSMSTCSDMLSWQNIVERYYAHTTVFYFGENAFALRNQAYDDMLWVVLGWLENLKFAEMYTLKHWDFLQSGRRGDSETGWHGLQISPMAAHRARIFYDLASVGWGESLCGGGMTWNPYLTPYKNAITNELFAAASIAMYLYHPGDNNTSPYLVQGGTGLSKPHDPLYLENAIKSYKWLMDSQLRNPKSGLYRDGFHVTGWRRYPNGTVDPGTGNCDDLDPMVYTYNQGVVLSASRGLWLATGARSYLDDGHALVESVVRATGWPNSRPTWSGLGRGGILEEFCDHSGYCSQDGQTFKGIFFHHLSEFCRPLWPQEEAFVAKDKGASGASFDRAVYQYHLARCAAYDKWVAHNANAASATRDADGHFGMWWTFEEPDEETMAEIQKSTVLPPGAEDYLNPLPENWPTQAVNATTDRNDRGRGRTVETQSGGLAVLRAQWNWQVNLRQIST</sequence>
<dbReference type="VEuPathDB" id="FungiDB:Z520_11599"/>
<keyword evidence="2" id="KW-0732">Signal</keyword>
<dbReference type="PANTHER" id="PTHR47791">
    <property type="entry name" value="MEIOTICALLY UP-REGULATED GENE 191 PROTEIN"/>
    <property type="match status" value="1"/>
</dbReference>
<dbReference type="STRING" id="1442371.A0A0D2JHR7"/>
<organism evidence="3 4">
    <name type="scientific">Fonsecaea multimorphosa CBS 102226</name>
    <dbReference type="NCBI Taxonomy" id="1442371"/>
    <lineage>
        <taxon>Eukaryota</taxon>
        <taxon>Fungi</taxon>
        <taxon>Dikarya</taxon>
        <taxon>Ascomycota</taxon>
        <taxon>Pezizomycotina</taxon>
        <taxon>Eurotiomycetes</taxon>
        <taxon>Chaetothyriomycetidae</taxon>
        <taxon>Chaetothyriales</taxon>
        <taxon>Herpotrichiellaceae</taxon>
        <taxon>Fonsecaea</taxon>
    </lineage>
</organism>
<evidence type="ECO:0000313" key="3">
    <source>
        <dbReference type="EMBL" id="KIX92747.1"/>
    </source>
</evidence>
<name>A0A0D2JHR7_9EURO</name>
<dbReference type="SUPFAM" id="SSF48208">
    <property type="entry name" value="Six-hairpin glycosidases"/>
    <property type="match status" value="1"/>
</dbReference>
<dbReference type="PANTHER" id="PTHR47791:SF2">
    <property type="entry name" value="ENDO MANNANASE, GH76 FAMILY (EUROFUNG)"/>
    <property type="match status" value="1"/>
</dbReference>
<dbReference type="EMBL" id="KN848101">
    <property type="protein sequence ID" value="KIX92747.1"/>
    <property type="molecule type" value="Genomic_DNA"/>
</dbReference>
<gene>
    <name evidence="3" type="ORF">Z520_11599</name>
</gene>
<dbReference type="RefSeq" id="XP_016626870.1">
    <property type="nucleotide sequence ID" value="XM_016782087.1"/>
</dbReference>
<dbReference type="InterPro" id="IPR008928">
    <property type="entry name" value="6-hairpin_glycosidase_sf"/>
</dbReference>
<feature type="signal peptide" evidence="2">
    <location>
        <begin position="1"/>
        <end position="19"/>
    </location>
</feature>
<feature type="region of interest" description="Disordered" evidence="1">
    <location>
        <begin position="513"/>
        <end position="537"/>
    </location>
</feature>
<evidence type="ECO:0000313" key="4">
    <source>
        <dbReference type="Proteomes" id="UP000053411"/>
    </source>
</evidence>
<dbReference type="AlphaFoldDB" id="A0A0D2JHR7"/>
<evidence type="ECO:0000256" key="1">
    <source>
        <dbReference type="SAM" id="MobiDB-lite"/>
    </source>
</evidence>
<reference evidence="3 4" key="1">
    <citation type="submission" date="2015-01" db="EMBL/GenBank/DDBJ databases">
        <title>The Genome Sequence of Fonsecaea multimorphosa CBS 102226.</title>
        <authorList>
            <consortium name="The Broad Institute Genomics Platform"/>
            <person name="Cuomo C."/>
            <person name="de Hoog S."/>
            <person name="Gorbushina A."/>
            <person name="Stielow B."/>
            <person name="Teixiera M."/>
            <person name="Abouelleil A."/>
            <person name="Chapman S.B."/>
            <person name="Priest M."/>
            <person name="Young S.K."/>
            <person name="Wortman J."/>
            <person name="Nusbaum C."/>
            <person name="Birren B."/>
        </authorList>
    </citation>
    <scope>NUCLEOTIDE SEQUENCE [LARGE SCALE GENOMIC DNA]</scope>
    <source>
        <strain evidence="3 4">CBS 102226</strain>
    </source>
</reference>
<feature type="compositionally biased region" description="Basic and acidic residues" evidence="1">
    <location>
        <begin position="528"/>
        <end position="537"/>
    </location>
</feature>
<dbReference type="Proteomes" id="UP000053411">
    <property type="component" value="Unassembled WGS sequence"/>
</dbReference>
<protein>
    <recommendedName>
        <fullName evidence="5">Glycosyl hydrolase</fullName>
    </recommendedName>
</protein>
<dbReference type="GO" id="GO:0005975">
    <property type="term" value="P:carbohydrate metabolic process"/>
    <property type="evidence" value="ECO:0007669"/>
    <property type="project" value="InterPro"/>
</dbReference>
<dbReference type="Gene3D" id="1.50.10.20">
    <property type="match status" value="1"/>
</dbReference>
<evidence type="ECO:0000256" key="2">
    <source>
        <dbReference type="SAM" id="SignalP"/>
    </source>
</evidence>
<evidence type="ECO:0008006" key="5">
    <source>
        <dbReference type="Google" id="ProtNLM"/>
    </source>
</evidence>
<dbReference type="OrthoDB" id="4104179at2759"/>
<keyword evidence="4" id="KW-1185">Reference proteome</keyword>